<evidence type="ECO:0000313" key="2">
    <source>
        <dbReference type="EMBL" id="KFB39015.1"/>
    </source>
</evidence>
<dbReference type="EMBL" id="KE524975">
    <property type="protein sequence ID" value="KFB39015.1"/>
    <property type="molecule type" value="Genomic_DNA"/>
</dbReference>
<evidence type="ECO:0000256" key="1">
    <source>
        <dbReference type="SAM" id="MobiDB-lite"/>
    </source>
</evidence>
<reference evidence="3" key="2">
    <citation type="submission" date="2020-05" db="UniProtKB">
        <authorList>
            <consortium name="EnsemblMetazoa"/>
        </authorList>
    </citation>
    <scope>IDENTIFICATION</scope>
</reference>
<sequence length="71" mass="8413">MSFICDGRHEMRVRTKVPHFQRSPNQRIKRHDGVCRQALERANVKHDKRDRRSEQAKGSRDADLRCDNGVR</sequence>
<dbReference type="VEuPathDB" id="VectorBase:ASIC006724"/>
<name>A0A084VM21_ANOSI</name>
<reference evidence="2 4" key="1">
    <citation type="journal article" date="2014" name="BMC Genomics">
        <title>Genome sequence of Anopheles sinensis provides insight into genetics basis of mosquito competence for malaria parasites.</title>
        <authorList>
            <person name="Zhou D."/>
            <person name="Zhang D."/>
            <person name="Ding G."/>
            <person name="Shi L."/>
            <person name="Hou Q."/>
            <person name="Ye Y."/>
            <person name="Xu Y."/>
            <person name="Zhou H."/>
            <person name="Xiong C."/>
            <person name="Li S."/>
            <person name="Yu J."/>
            <person name="Hong S."/>
            <person name="Yu X."/>
            <person name="Zou P."/>
            <person name="Chen C."/>
            <person name="Chang X."/>
            <person name="Wang W."/>
            <person name="Lv Y."/>
            <person name="Sun Y."/>
            <person name="Ma L."/>
            <person name="Shen B."/>
            <person name="Zhu C."/>
        </authorList>
    </citation>
    <scope>NUCLEOTIDE SEQUENCE [LARGE SCALE GENOMIC DNA]</scope>
</reference>
<feature type="region of interest" description="Disordered" evidence="1">
    <location>
        <begin position="39"/>
        <end position="71"/>
    </location>
</feature>
<evidence type="ECO:0000313" key="3">
    <source>
        <dbReference type="EnsemblMetazoa" id="ASIC006724-PA"/>
    </source>
</evidence>
<accession>A0A084VM21</accession>
<gene>
    <name evidence="2" type="ORF">ZHAS_00006724</name>
</gene>
<dbReference type="AlphaFoldDB" id="A0A084VM21"/>
<protein>
    <submittedName>
        <fullName evidence="2 3">Uncharacterized protein</fullName>
    </submittedName>
</protein>
<keyword evidence="4" id="KW-1185">Reference proteome</keyword>
<dbReference type="EMBL" id="ATLV01014575">
    <property type="status" value="NOT_ANNOTATED_CDS"/>
    <property type="molecule type" value="Genomic_DNA"/>
</dbReference>
<proteinExistence type="predicted"/>
<dbReference type="Proteomes" id="UP000030765">
    <property type="component" value="Unassembled WGS sequence"/>
</dbReference>
<evidence type="ECO:0000313" key="4">
    <source>
        <dbReference type="Proteomes" id="UP000030765"/>
    </source>
</evidence>
<organism evidence="2">
    <name type="scientific">Anopheles sinensis</name>
    <name type="common">Mosquito</name>
    <dbReference type="NCBI Taxonomy" id="74873"/>
    <lineage>
        <taxon>Eukaryota</taxon>
        <taxon>Metazoa</taxon>
        <taxon>Ecdysozoa</taxon>
        <taxon>Arthropoda</taxon>
        <taxon>Hexapoda</taxon>
        <taxon>Insecta</taxon>
        <taxon>Pterygota</taxon>
        <taxon>Neoptera</taxon>
        <taxon>Endopterygota</taxon>
        <taxon>Diptera</taxon>
        <taxon>Nematocera</taxon>
        <taxon>Culicoidea</taxon>
        <taxon>Culicidae</taxon>
        <taxon>Anophelinae</taxon>
        <taxon>Anopheles</taxon>
    </lineage>
</organism>
<dbReference type="EnsemblMetazoa" id="ASIC006724-RA">
    <property type="protein sequence ID" value="ASIC006724-PA"/>
    <property type="gene ID" value="ASIC006724"/>
</dbReference>